<dbReference type="InterPro" id="IPR029063">
    <property type="entry name" value="SAM-dependent_MTases_sf"/>
</dbReference>
<evidence type="ECO:0000313" key="2">
    <source>
        <dbReference type="EMBL" id="KAK5170596.1"/>
    </source>
</evidence>
<dbReference type="NCBIfam" id="NF037959">
    <property type="entry name" value="MFS_SpdSyn"/>
    <property type="match status" value="1"/>
</dbReference>
<protein>
    <recommendedName>
        <fullName evidence="4">Spermine/spermidine synthase</fullName>
    </recommendedName>
</protein>
<dbReference type="GeneID" id="89926529"/>
<dbReference type="RefSeq" id="XP_064659794.1">
    <property type="nucleotide sequence ID" value="XM_064802433.1"/>
</dbReference>
<gene>
    <name evidence="2" type="ORF">LTR77_005185</name>
</gene>
<comment type="caution">
    <text evidence="2">The sequence shown here is derived from an EMBL/GenBank/DDBJ whole genome shotgun (WGS) entry which is preliminary data.</text>
</comment>
<evidence type="ECO:0000313" key="3">
    <source>
        <dbReference type="Proteomes" id="UP001337655"/>
    </source>
</evidence>
<keyword evidence="3" id="KW-1185">Reference proteome</keyword>
<name>A0AAV9PC56_9PEZI</name>
<evidence type="ECO:0008006" key="4">
    <source>
        <dbReference type="Google" id="ProtNLM"/>
    </source>
</evidence>
<dbReference type="SUPFAM" id="SSF53335">
    <property type="entry name" value="S-adenosyl-L-methionine-dependent methyltransferases"/>
    <property type="match status" value="1"/>
</dbReference>
<dbReference type="Proteomes" id="UP001337655">
    <property type="component" value="Unassembled WGS sequence"/>
</dbReference>
<reference evidence="2 3" key="1">
    <citation type="submission" date="2023-08" db="EMBL/GenBank/DDBJ databases">
        <title>Black Yeasts Isolated from many extreme environments.</title>
        <authorList>
            <person name="Coleine C."/>
            <person name="Stajich J.E."/>
            <person name="Selbmann L."/>
        </authorList>
    </citation>
    <scope>NUCLEOTIDE SEQUENCE [LARGE SCALE GENOMIC DNA]</scope>
    <source>
        <strain evidence="2 3">CCFEE 5935</strain>
    </source>
</reference>
<evidence type="ECO:0000256" key="1">
    <source>
        <dbReference type="SAM" id="MobiDB-lite"/>
    </source>
</evidence>
<feature type="region of interest" description="Disordered" evidence="1">
    <location>
        <begin position="1"/>
        <end position="35"/>
    </location>
</feature>
<accession>A0AAV9PC56</accession>
<dbReference type="Gene3D" id="3.40.50.150">
    <property type="entry name" value="Vaccinia Virus protein VP39"/>
    <property type="match status" value="1"/>
</dbReference>
<organism evidence="2 3">
    <name type="scientific">Saxophila tyrrhenica</name>
    <dbReference type="NCBI Taxonomy" id="1690608"/>
    <lineage>
        <taxon>Eukaryota</taxon>
        <taxon>Fungi</taxon>
        <taxon>Dikarya</taxon>
        <taxon>Ascomycota</taxon>
        <taxon>Pezizomycotina</taxon>
        <taxon>Dothideomycetes</taxon>
        <taxon>Dothideomycetidae</taxon>
        <taxon>Mycosphaerellales</taxon>
        <taxon>Extremaceae</taxon>
        <taxon>Saxophila</taxon>
    </lineage>
</organism>
<sequence>MAPKSRSRAPPPAAAAVPLQPIPPEAQKQQNGPPSKTLVERIALPMGILTLAAIASPVSQATLAPVFGAIPSAVNHQQALIASSLLGFLLYHFLPKPSAGTIGQALAAYSLWIPVVQTYLFPYSTILGPTWGPILLGFLSCHALVLPATYAAAETMSALNLSARAGPYFAPVLSTSLGLLHLLSFERQFATILPGLASLSAAFTPVKLQLLIGSTFAYLFPSKLTILALPALAHTFLANPHFDSVRNMDVLNQQLALQNWTMLERTWSNTGYVSVLESSGMGYRVLRCDHSLLGGEFLLTDERREREGWVVNESIYSVFETLEAVRLMEDEARAGDADARALVVGLGIGTAPKAFLAHGIETTVVELDPVVHAYAQTYFGLPSNHISILRDAVSWASEAVTQEEREKYDYVLHDVFTGGAEPLSLFTETFIRNLRSLLNPSGAIAINYAGDVKFPLTAKVLNTIDAVFDGQCRIFRDTPHAPASETEGDKVAVNDDFTNIIVFCRNTPGAITFRRPVKEDFLGSKSREQYLLPNPRLEIPFPLHNSPNRRQRVRAEALQVGEEQQWSAQQVESAKKHWYVMRKVLPDVVWELW</sequence>
<dbReference type="EMBL" id="JAVRRT010000007">
    <property type="protein sequence ID" value="KAK5170596.1"/>
    <property type="molecule type" value="Genomic_DNA"/>
</dbReference>
<dbReference type="AlphaFoldDB" id="A0AAV9PC56"/>
<proteinExistence type="predicted"/>